<keyword evidence="7" id="KW-1185">Reference proteome</keyword>
<evidence type="ECO:0000256" key="3">
    <source>
        <dbReference type="ARBA" id="ARBA00023136"/>
    </source>
</evidence>
<evidence type="ECO:0000256" key="1">
    <source>
        <dbReference type="ARBA" id="ARBA00004370"/>
    </source>
</evidence>
<dbReference type="EMBL" id="CAJHUB010000652">
    <property type="protein sequence ID" value="CAD7669085.1"/>
    <property type="molecule type" value="Genomic_DNA"/>
</dbReference>
<proteinExistence type="inferred from homology"/>
<feature type="lipid moiety-binding region" description="Phosphatidylserine amidated glycine; alternate" evidence="5">
    <location>
        <position position="84"/>
    </location>
</feature>
<dbReference type="Gene3D" id="3.10.20.90">
    <property type="entry name" value="Phosphatidylinositol 3-kinase Catalytic Subunit, Chain A, domain 1"/>
    <property type="match status" value="1"/>
</dbReference>
<sequence length="85" mass="9719">MPSFHIAKIHTCDQHPTKIQELPVLDKTTFLIPDHVSLSELASFLRVNQHSMLSISMPITNISVQENNDHGFLYMVYTSQETFGF</sequence>
<keyword evidence="3" id="KW-0472">Membrane</keyword>
<dbReference type="SUPFAM" id="SSF54236">
    <property type="entry name" value="Ubiquitin-like"/>
    <property type="match status" value="1"/>
</dbReference>
<name>A0A811XW81_NYCPR</name>
<dbReference type="AlphaFoldDB" id="A0A811XW81"/>
<evidence type="ECO:0000313" key="7">
    <source>
        <dbReference type="Proteomes" id="UP000645828"/>
    </source>
</evidence>
<dbReference type="Proteomes" id="UP000645828">
    <property type="component" value="Unassembled WGS sequence"/>
</dbReference>
<keyword evidence="4 5" id="KW-0449">Lipoprotein</keyword>
<evidence type="ECO:0000313" key="6">
    <source>
        <dbReference type="EMBL" id="CAD7669085.1"/>
    </source>
</evidence>
<evidence type="ECO:0000256" key="4">
    <source>
        <dbReference type="ARBA" id="ARBA00023288"/>
    </source>
</evidence>
<gene>
    <name evidence="6" type="ORF">NYPRO_LOCUS1879</name>
</gene>
<dbReference type="InterPro" id="IPR029071">
    <property type="entry name" value="Ubiquitin-like_domsf"/>
</dbReference>
<protein>
    <submittedName>
        <fullName evidence="6">(raccoon dog) hypothetical protein</fullName>
    </submittedName>
</protein>
<reference evidence="6" key="1">
    <citation type="submission" date="2020-12" db="EMBL/GenBank/DDBJ databases">
        <authorList>
            <consortium name="Molecular Ecology Group"/>
        </authorList>
    </citation>
    <scope>NUCLEOTIDE SEQUENCE</scope>
    <source>
        <strain evidence="6">TBG_1078</strain>
    </source>
</reference>
<dbReference type="Pfam" id="PF02991">
    <property type="entry name" value="ATG8"/>
    <property type="match status" value="1"/>
</dbReference>
<evidence type="ECO:0000256" key="2">
    <source>
        <dbReference type="ARBA" id="ARBA00007293"/>
    </source>
</evidence>
<dbReference type="GO" id="GO:0016020">
    <property type="term" value="C:membrane"/>
    <property type="evidence" value="ECO:0007669"/>
    <property type="project" value="UniProtKB-SubCell"/>
</dbReference>
<accession>A0A811XW81</accession>
<comment type="subcellular location">
    <subcellularLocation>
        <location evidence="1">Membrane</location>
    </subcellularLocation>
</comment>
<comment type="similarity">
    <text evidence="2">Belongs to the ATG8 family.</text>
</comment>
<comment type="caution">
    <text evidence="6">The sequence shown here is derived from an EMBL/GenBank/DDBJ whole genome shotgun (WGS) entry which is preliminary data.</text>
</comment>
<organism evidence="6 7">
    <name type="scientific">Nyctereutes procyonoides</name>
    <name type="common">Raccoon dog</name>
    <name type="synonym">Canis procyonoides</name>
    <dbReference type="NCBI Taxonomy" id="34880"/>
    <lineage>
        <taxon>Eukaryota</taxon>
        <taxon>Metazoa</taxon>
        <taxon>Chordata</taxon>
        <taxon>Craniata</taxon>
        <taxon>Vertebrata</taxon>
        <taxon>Euteleostomi</taxon>
        <taxon>Mammalia</taxon>
        <taxon>Eutheria</taxon>
        <taxon>Laurasiatheria</taxon>
        <taxon>Carnivora</taxon>
        <taxon>Caniformia</taxon>
        <taxon>Canidae</taxon>
        <taxon>Nyctereutes</taxon>
    </lineage>
</organism>
<evidence type="ECO:0000256" key="5">
    <source>
        <dbReference type="PIRSR" id="PIRSR604241-50"/>
    </source>
</evidence>
<dbReference type="InterPro" id="IPR004241">
    <property type="entry name" value="Atg8-like"/>
</dbReference>